<accession>A0A0C2CTD0</accession>
<evidence type="ECO:0000313" key="2">
    <source>
        <dbReference type="Proteomes" id="UP000054047"/>
    </source>
</evidence>
<dbReference type="OrthoDB" id="5399166at2759"/>
<name>A0A0C2CTD0_9BILA</name>
<dbReference type="EMBL" id="KN742139">
    <property type="protein sequence ID" value="KIH53062.1"/>
    <property type="molecule type" value="Genomic_DNA"/>
</dbReference>
<reference evidence="1 2" key="1">
    <citation type="submission" date="2013-12" db="EMBL/GenBank/DDBJ databases">
        <title>Draft genome of the parsitic nematode Ancylostoma duodenale.</title>
        <authorList>
            <person name="Mitreva M."/>
        </authorList>
    </citation>
    <scope>NUCLEOTIDE SEQUENCE [LARGE SCALE GENOMIC DNA]</scope>
    <source>
        <strain evidence="1 2">Zhejiang</strain>
    </source>
</reference>
<keyword evidence="2" id="KW-1185">Reference proteome</keyword>
<gene>
    <name evidence="1" type="ORF">ANCDUO_16821</name>
</gene>
<evidence type="ECO:0000313" key="1">
    <source>
        <dbReference type="EMBL" id="KIH53062.1"/>
    </source>
</evidence>
<protein>
    <submittedName>
        <fullName evidence="1">Uncharacterized protein</fullName>
    </submittedName>
</protein>
<organism evidence="1 2">
    <name type="scientific">Ancylostoma duodenale</name>
    <dbReference type="NCBI Taxonomy" id="51022"/>
    <lineage>
        <taxon>Eukaryota</taxon>
        <taxon>Metazoa</taxon>
        <taxon>Ecdysozoa</taxon>
        <taxon>Nematoda</taxon>
        <taxon>Chromadorea</taxon>
        <taxon>Rhabditida</taxon>
        <taxon>Rhabditina</taxon>
        <taxon>Rhabditomorpha</taxon>
        <taxon>Strongyloidea</taxon>
        <taxon>Ancylostomatidae</taxon>
        <taxon>Ancylostomatinae</taxon>
        <taxon>Ancylostoma</taxon>
    </lineage>
</organism>
<proteinExistence type="predicted"/>
<dbReference type="Proteomes" id="UP000054047">
    <property type="component" value="Unassembled WGS sequence"/>
</dbReference>
<sequence>MQSPGTPGMFDYFRYGRCTVIVGGDKQPRTSYAFCGSLTQKIMISVHDRLSRLQRLIAREIYKKKKSIKETELPPSPEH</sequence>
<dbReference type="AlphaFoldDB" id="A0A0C2CTD0"/>